<gene>
    <name evidence="1" type="ORF">MANES_18G050500</name>
</gene>
<sequence>MGLPSSTAFLLCSNVRAQKPSPCVLIPSDSQIKWYLWKSDYLWCIRSILASVI</sequence>
<dbReference type="AlphaFoldDB" id="A0A2C9U0R8"/>
<reference evidence="1" key="1">
    <citation type="submission" date="2016-02" db="EMBL/GenBank/DDBJ databases">
        <title>WGS assembly of Manihot esculenta.</title>
        <authorList>
            <person name="Bredeson J.V."/>
            <person name="Prochnik S.E."/>
            <person name="Lyons J.B."/>
            <person name="Schmutz J."/>
            <person name="Grimwood J."/>
            <person name="Vrebalov J."/>
            <person name="Bart R.S."/>
            <person name="Amuge T."/>
            <person name="Ferguson M.E."/>
            <person name="Green R."/>
            <person name="Putnam N."/>
            <person name="Stites J."/>
            <person name="Rounsley S."/>
            <person name="Rokhsar D.S."/>
        </authorList>
    </citation>
    <scope>NUCLEOTIDE SEQUENCE [LARGE SCALE GENOMIC DNA]</scope>
    <source>
        <tissue evidence="1">Leaf</tissue>
    </source>
</reference>
<protein>
    <submittedName>
        <fullName evidence="1">Uncharacterized protein</fullName>
    </submittedName>
</protein>
<proteinExistence type="predicted"/>
<dbReference type="EMBL" id="CM004404">
    <property type="protein sequence ID" value="OAY23085.1"/>
    <property type="molecule type" value="Genomic_DNA"/>
</dbReference>
<name>A0A2C9U0R8_MANES</name>
<organism evidence="1">
    <name type="scientific">Manihot esculenta</name>
    <name type="common">Cassava</name>
    <name type="synonym">Jatropha manihot</name>
    <dbReference type="NCBI Taxonomy" id="3983"/>
    <lineage>
        <taxon>Eukaryota</taxon>
        <taxon>Viridiplantae</taxon>
        <taxon>Streptophyta</taxon>
        <taxon>Embryophyta</taxon>
        <taxon>Tracheophyta</taxon>
        <taxon>Spermatophyta</taxon>
        <taxon>Magnoliopsida</taxon>
        <taxon>eudicotyledons</taxon>
        <taxon>Gunneridae</taxon>
        <taxon>Pentapetalae</taxon>
        <taxon>rosids</taxon>
        <taxon>fabids</taxon>
        <taxon>Malpighiales</taxon>
        <taxon>Euphorbiaceae</taxon>
        <taxon>Crotonoideae</taxon>
        <taxon>Manihoteae</taxon>
        <taxon>Manihot</taxon>
    </lineage>
</organism>
<accession>A0A2C9U0R8</accession>
<evidence type="ECO:0000313" key="1">
    <source>
        <dbReference type="EMBL" id="OAY23085.1"/>
    </source>
</evidence>